<accession>A0A939GFH5</accession>
<reference evidence="2" key="1">
    <citation type="submission" date="2021-03" db="EMBL/GenBank/DDBJ databases">
        <title>Fibrella sp. HMF5335 genome sequencing and assembly.</title>
        <authorList>
            <person name="Kang H."/>
            <person name="Kim H."/>
            <person name="Bae S."/>
            <person name="Joh K."/>
        </authorList>
    </citation>
    <scope>NUCLEOTIDE SEQUENCE</scope>
    <source>
        <strain evidence="2">HMF5335</strain>
    </source>
</reference>
<gene>
    <name evidence="2" type="ORF">J2I47_09810</name>
</gene>
<sequence length="202" mass="22167">MKTIQLTVAMLTAAWLLNTAPVAVAQHTNPDSPVTVAALKSGGKRIRLVTPANAAVDVAVIDEQGTILHQSTIQANDKRGVLLNLQNLPDGRYYLTATNNDFWVSQSVTVRNQQAIVDARNVTELVRPALTVYAKNKVEVAMPGVEKLTVSIYNRTNDLVFTQSFGSGNRHRFDLSSLPGGQYTFVYGPEQKQFTERIAINQ</sequence>
<protein>
    <submittedName>
        <fullName evidence="2">T9SS C-terminal target domain-containing protein</fullName>
    </submittedName>
</protein>
<feature type="chain" id="PRO_5037021709" evidence="1">
    <location>
        <begin position="26"/>
        <end position="202"/>
    </location>
</feature>
<evidence type="ECO:0000313" key="3">
    <source>
        <dbReference type="Proteomes" id="UP000664034"/>
    </source>
</evidence>
<organism evidence="2 3">
    <name type="scientific">Fibrella rubiginis</name>
    <dbReference type="NCBI Taxonomy" id="2817060"/>
    <lineage>
        <taxon>Bacteria</taxon>
        <taxon>Pseudomonadati</taxon>
        <taxon>Bacteroidota</taxon>
        <taxon>Cytophagia</taxon>
        <taxon>Cytophagales</taxon>
        <taxon>Spirosomataceae</taxon>
        <taxon>Fibrella</taxon>
    </lineage>
</organism>
<name>A0A939GFH5_9BACT</name>
<feature type="signal peptide" evidence="1">
    <location>
        <begin position="1"/>
        <end position="25"/>
    </location>
</feature>
<comment type="caution">
    <text evidence="2">The sequence shown here is derived from an EMBL/GenBank/DDBJ whole genome shotgun (WGS) entry which is preliminary data.</text>
</comment>
<proteinExistence type="predicted"/>
<keyword evidence="1" id="KW-0732">Signal</keyword>
<evidence type="ECO:0000256" key="1">
    <source>
        <dbReference type="SAM" id="SignalP"/>
    </source>
</evidence>
<dbReference type="AlphaFoldDB" id="A0A939GFH5"/>
<dbReference type="RefSeq" id="WP_207364396.1">
    <property type="nucleotide sequence ID" value="NZ_JAFMYV010000004.1"/>
</dbReference>
<evidence type="ECO:0000313" key="2">
    <source>
        <dbReference type="EMBL" id="MBO0936838.1"/>
    </source>
</evidence>
<keyword evidence="3" id="KW-1185">Reference proteome</keyword>
<dbReference type="EMBL" id="JAFMYV010000004">
    <property type="protein sequence ID" value="MBO0936838.1"/>
    <property type="molecule type" value="Genomic_DNA"/>
</dbReference>
<dbReference type="Proteomes" id="UP000664034">
    <property type="component" value="Unassembled WGS sequence"/>
</dbReference>